<dbReference type="AlphaFoldDB" id="A0AAD5FUM1"/>
<accession>A0AAD5FUM1</accession>
<keyword evidence="3" id="KW-0675">Receptor</keyword>
<dbReference type="InterPro" id="IPR013783">
    <property type="entry name" value="Ig-like_fold"/>
</dbReference>
<organism evidence="8 9">
    <name type="scientific">Silurus asotus</name>
    <name type="common">Amur catfish</name>
    <name type="synonym">Parasilurus asotus</name>
    <dbReference type="NCBI Taxonomy" id="30991"/>
    <lineage>
        <taxon>Eukaryota</taxon>
        <taxon>Metazoa</taxon>
        <taxon>Chordata</taxon>
        <taxon>Craniata</taxon>
        <taxon>Vertebrata</taxon>
        <taxon>Euteleostomi</taxon>
        <taxon>Actinopterygii</taxon>
        <taxon>Neopterygii</taxon>
        <taxon>Teleostei</taxon>
        <taxon>Ostariophysi</taxon>
        <taxon>Siluriformes</taxon>
        <taxon>Siluridae</taxon>
        <taxon>Silurus</taxon>
    </lineage>
</organism>
<keyword evidence="1 6" id="KW-0732">Signal</keyword>
<sequence>HIDFFIIFLTAGSFADIIGPTDTNGNIDGKKTDTVTLKCRFKSSSEYILIYWYKQYSNKTPQFLLYKGSRASSHLKSTPADRRLEAGTTRDITILTIRGLKLSDSALYHCSLR</sequence>
<dbReference type="SUPFAM" id="SSF48726">
    <property type="entry name" value="Immunoglobulin"/>
    <property type="match status" value="1"/>
</dbReference>
<evidence type="ECO:0000256" key="2">
    <source>
        <dbReference type="ARBA" id="ARBA00023130"/>
    </source>
</evidence>
<comment type="caution">
    <text evidence="8">The sequence shown here is derived from an EMBL/GenBank/DDBJ whole genome shotgun (WGS) entry which is preliminary data.</text>
</comment>
<dbReference type="InterPro" id="IPR051287">
    <property type="entry name" value="TCR_variable_region"/>
</dbReference>
<evidence type="ECO:0000256" key="5">
    <source>
        <dbReference type="ARBA" id="ARBA00043266"/>
    </source>
</evidence>
<keyword evidence="2" id="KW-1064">Adaptive immunity</keyword>
<evidence type="ECO:0000313" key="8">
    <source>
        <dbReference type="EMBL" id="KAI5629038.1"/>
    </source>
</evidence>
<evidence type="ECO:0000313" key="9">
    <source>
        <dbReference type="Proteomes" id="UP001205998"/>
    </source>
</evidence>
<feature type="signal peptide" evidence="6">
    <location>
        <begin position="1"/>
        <end position="15"/>
    </location>
</feature>
<keyword evidence="4" id="KW-0393">Immunoglobulin domain</keyword>
<dbReference type="InterPro" id="IPR007110">
    <property type="entry name" value="Ig-like_dom"/>
</dbReference>
<dbReference type="EMBL" id="MU539628">
    <property type="protein sequence ID" value="KAI5629038.1"/>
    <property type="molecule type" value="Genomic_DNA"/>
</dbReference>
<dbReference type="SMART" id="SM00406">
    <property type="entry name" value="IGv"/>
    <property type="match status" value="1"/>
</dbReference>
<evidence type="ECO:0000256" key="6">
    <source>
        <dbReference type="SAM" id="SignalP"/>
    </source>
</evidence>
<dbReference type="GO" id="GO:0002250">
    <property type="term" value="P:adaptive immune response"/>
    <property type="evidence" value="ECO:0007669"/>
    <property type="project" value="UniProtKB-KW"/>
</dbReference>
<dbReference type="Pfam" id="PF07686">
    <property type="entry name" value="V-set"/>
    <property type="match status" value="1"/>
</dbReference>
<dbReference type="PANTHER" id="PTHR19367">
    <property type="entry name" value="T-CELL RECEPTOR ALPHA CHAIN V REGION"/>
    <property type="match status" value="1"/>
</dbReference>
<keyword evidence="5" id="KW-0391">Immunity</keyword>
<proteinExistence type="predicted"/>
<gene>
    <name evidence="8" type="ORF">C0J50_10539</name>
</gene>
<evidence type="ECO:0000259" key="7">
    <source>
        <dbReference type="PROSITE" id="PS50835"/>
    </source>
</evidence>
<feature type="domain" description="Ig-like" evidence="7">
    <location>
        <begin position="20"/>
        <end position="113"/>
    </location>
</feature>
<evidence type="ECO:0000256" key="3">
    <source>
        <dbReference type="ARBA" id="ARBA00023170"/>
    </source>
</evidence>
<dbReference type="InterPro" id="IPR013106">
    <property type="entry name" value="Ig_V-set"/>
</dbReference>
<dbReference type="GO" id="GO:0042101">
    <property type="term" value="C:T cell receptor complex"/>
    <property type="evidence" value="ECO:0007669"/>
    <property type="project" value="UniProtKB-KW"/>
</dbReference>
<dbReference type="Proteomes" id="UP001205998">
    <property type="component" value="Unassembled WGS sequence"/>
</dbReference>
<name>A0AAD5FUM1_SILAS</name>
<reference evidence="8" key="1">
    <citation type="submission" date="2018-07" db="EMBL/GenBank/DDBJ databases">
        <title>Comparative genomics of catfishes provides insights into carnivory and benthic adaptation.</title>
        <authorList>
            <person name="Zhang Y."/>
            <person name="Wang D."/>
            <person name="Peng Z."/>
            <person name="Zheng S."/>
            <person name="Shao F."/>
            <person name="Tao W."/>
        </authorList>
    </citation>
    <scope>NUCLEOTIDE SEQUENCE</scope>
    <source>
        <strain evidence="8">Chongqing</strain>
    </source>
</reference>
<dbReference type="PROSITE" id="PS50835">
    <property type="entry name" value="IG_LIKE"/>
    <property type="match status" value="1"/>
</dbReference>
<feature type="non-terminal residue" evidence="8">
    <location>
        <position position="113"/>
    </location>
</feature>
<dbReference type="PANTHER" id="PTHR19367:SF18">
    <property type="entry name" value="T CELL RECEPTOR ALPHA VARIABLE 16"/>
    <property type="match status" value="1"/>
</dbReference>
<dbReference type="Gene3D" id="2.60.40.10">
    <property type="entry name" value="Immunoglobulins"/>
    <property type="match status" value="1"/>
</dbReference>
<dbReference type="InterPro" id="IPR036179">
    <property type="entry name" value="Ig-like_dom_sf"/>
</dbReference>
<evidence type="ECO:0000256" key="4">
    <source>
        <dbReference type="ARBA" id="ARBA00023319"/>
    </source>
</evidence>
<feature type="non-terminal residue" evidence="8">
    <location>
        <position position="1"/>
    </location>
</feature>
<protein>
    <recommendedName>
        <fullName evidence="7">Ig-like domain-containing protein</fullName>
    </recommendedName>
</protein>
<feature type="chain" id="PRO_5042060354" description="Ig-like domain-containing protein" evidence="6">
    <location>
        <begin position="16"/>
        <end position="113"/>
    </location>
</feature>
<keyword evidence="5" id="KW-1279">T cell receptor</keyword>
<keyword evidence="9" id="KW-1185">Reference proteome</keyword>
<evidence type="ECO:0000256" key="1">
    <source>
        <dbReference type="ARBA" id="ARBA00022729"/>
    </source>
</evidence>